<gene>
    <name evidence="2" type="ORF">BleG1_3478</name>
</gene>
<protein>
    <submittedName>
        <fullName evidence="2">Uncharacterized protein</fullName>
    </submittedName>
</protein>
<dbReference type="EMBL" id="CP003923">
    <property type="protein sequence ID" value="AIC96025.1"/>
    <property type="molecule type" value="Genomic_DNA"/>
</dbReference>
<evidence type="ECO:0000256" key="1">
    <source>
        <dbReference type="SAM" id="SignalP"/>
    </source>
</evidence>
<keyword evidence="3" id="KW-1185">Reference proteome</keyword>
<name>A0A060M1X4_9BACI</name>
<dbReference type="AlphaFoldDB" id="A0A060M1X4"/>
<dbReference type="Proteomes" id="UP000027142">
    <property type="component" value="Chromosome"/>
</dbReference>
<accession>A0A060M1X4</accession>
<keyword evidence="1" id="KW-0732">Signal</keyword>
<feature type="chain" id="PRO_5001588568" evidence="1">
    <location>
        <begin position="24"/>
        <end position="39"/>
    </location>
</feature>
<feature type="signal peptide" evidence="1">
    <location>
        <begin position="1"/>
        <end position="23"/>
    </location>
</feature>
<sequence length="39" mass="4214">MKKLFAALIIVLAVSSTSFFTQADSEPDFHTLGKTEIVG</sequence>
<evidence type="ECO:0000313" key="2">
    <source>
        <dbReference type="EMBL" id="AIC96025.1"/>
    </source>
</evidence>
<organism evidence="2 3">
    <name type="scientific">Shouchella lehensis G1</name>
    <dbReference type="NCBI Taxonomy" id="1246626"/>
    <lineage>
        <taxon>Bacteria</taxon>
        <taxon>Bacillati</taxon>
        <taxon>Bacillota</taxon>
        <taxon>Bacilli</taxon>
        <taxon>Bacillales</taxon>
        <taxon>Bacillaceae</taxon>
        <taxon>Shouchella</taxon>
    </lineage>
</organism>
<dbReference type="PATRIC" id="fig|1246626.3.peg.3466"/>
<evidence type="ECO:0000313" key="3">
    <source>
        <dbReference type="Proteomes" id="UP000027142"/>
    </source>
</evidence>
<reference evidence="2 3" key="1">
    <citation type="journal article" date="2014" name="Gene">
        <title>A comparative genomic analysis of the alkalitolerant soil bacterium Bacillus lehensis G1.</title>
        <authorList>
            <person name="Noor Y.M."/>
            <person name="Samsulrizal N.H."/>
            <person name="Jema'on N.A."/>
            <person name="Low K.O."/>
            <person name="Ramli A.N."/>
            <person name="Alias N.I."/>
            <person name="Damis S.I."/>
            <person name="Fuzi S.F."/>
            <person name="Isa M.N."/>
            <person name="Murad A.M."/>
            <person name="Raih M.F."/>
            <person name="Bakar F.D."/>
            <person name="Najimudin N."/>
            <person name="Mahadi N.M."/>
            <person name="Illias R.M."/>
        </authorList>
    </citation>
    <scope>NUCLEOTIDE SEQUENCE [LARGE SCALE GENOMIC DNA]</scope>
    <source>
        <strain evidence="2 3">G1</strain>
    </source>
</reference>
<dbReference type="KEGG" id="ble:BleG1_3478"/>
<proteinExistence type="predicted"/>
<dbReference type="HOGENOM" id="CLU_3304803_0_0_9"/>